<dbReference type="GO" id="GO:0000978">
    <property type="term" value="F:RNA polymerase II cis-regulatory region sequence-specific DNA binding"/>
    <property type="evidence" value="ECO:0007669"/>
    <property type="project" value="TreeGrafter"/>
</dbReference>
<gene>
    <name evidence="6" type="ORF">SCHCODRAFT_258194</name>
</gene>
<dbReference type="OrthoDB" id="6247875at2759"/>
<dbReference type="SMART" id="SM00398">
    <property type="entry name" value="HMG"/>
    <property type="match status" value="1"/>
</dbReference>
<feature type="compositionally biased region" description="Low complexity" evidence="4">
    <location>
        <begin position="228"/>
        <end position="237"/>
    </location>
</feature>
<name>D8QDQ1_SCHCM</name>
<dbReference type="GeneID" id="9590954"/>
<feature type="domain" description="HMG box" evidence="5">
    <location>
        <begin position="91"/>
        <end position="160"/>
    </location>
</feature>
<feature type="compositionally biased region" description="Low complexity" evidence="4">
    <location>
        <begin position="10"/>
        <end position="26"/>
    </location>
</feature>
<dbReference type="EMBL" id="GL377310">
    <property type="protein sequence ID" value="EFI93723.1"/>
    <property type="molecule type" value="Genomic_DNA"/>
</dbReference>
<organism evidence="7">
    <name type="scientific">Schizophyllum commune (strain H4-8 / FGSC 9210)</name>
    <name type="common">Split gill fungus</name>
    <dbReference type="NCBI Taxonomy" id="578458"/>
    <lineage>
        <taxon>Eukaryota</taxon>
        <taxon>Fungi</taxon>
        <taxon>Dikarya</taxon>
        <taxon>Basidiomycota</taxon>
        <taxon>Agaricomycotina</taxon>
        <taxon>Agaricomycetes</taxon>
        <taxon>Agaricomycetidae</taxon>
        <taxon>Agaricales</taxon>
        <taxon>Schizophyllaceae</taxon>
        <taxon>Schizophyllum</taxon>
    </lineage>
</organism>
<keyword evidence="1 3" id="KW-0238">DNA-binding</keyword>
<feature type="DNA-binding region" description="HMG box" evidence="3">
    <location>
        <begin position="91"/>
        <end position="160"/>
    </location>
</feature>
<dbReference type="Gene3D" id="1.10.30.10">
    <property type="entry name" value="High mobility group box domain"/>
    <property type="match status" value="1"/>
</dbReference>
<dbReference type="HOGENOM" id="CLU_441569_0_0_1"/>
<keyword evidence="2 3" id="KW-0539">Nucleus</keyword>
<dbReference type="PROSITE" id="PS50118">
    <property type="entry name" value="HMG_BOX_2"/>
    <property type="match status" value="1"/>
</dbReference>
<evidence type="ECO:0000256" key="4">
    <source>
        <dbReference type="SAM" id="MobiDB-lite"/>
    </source>
</evidence>
<dbReference type="CDD" id="cd01389">
    <property type="entry name" value="HMG-box_ROX1-like"/>
    <property type="match status" value="1"/>
</dbReference>
<dbReference type="AlphaFoldDB" id="D8QDQ1"/>
<dbReference type="OMA" id="DWNSCAT"/>
<evidence type="ECO:0000313" key="6">
    <source>
        <dbReference type="EMBL" id="EFI93723.1"/>
    </source>
</evidence>
<evidence type="ECO:0000256" key="3">
    <source>
        <dbReference type="PROSITE-ProRule" id="PRU00267"/>
    </source>
</evidence>
<dbReference type="eggNOG" id="KOG0527">
    <property type="taxonomic scope" value="Eukaryota"/>
</dbReference>
<proteinExistence type="predicted"/>
<dbReference type="RefSeq" id="XP_003028626.1">
    <property type="nucleotide sequence ID" value="XM_003028580.1"/>
</dbReference>
<evidence type="ECO:0000259" key="5">
    <source>
        <dbReference type="PROSITE" id="PS50118"/>
    </source>
</evidence>
<dbReference type="SUPFAM" id="SSF47095">
    <property type="entry name" value="HMG-box"/>
    <property type="match status" value="1"/>
</dbReference>
<dbReference type="PANTHER" id="PTHR45789:SF2">
    <property type="entry name" value="FI18025P1"/>
    <property type="match status" value="1"/>
</dbReference>
<dbReference type="KEGG" id="scm:SCHCO_02058879"/>
<dbReference type="InterPro" id="IPR009071">
    <property type="entry name" value="HMG_box_dom"/>
</dbReference>
<dbReference type="Proteomes" id="UP000007431">
    <property type="component" value="Unassembled WGS sequence"/>
</dbReference>
<dbReference type="InParanoid" id="D8QDQ1"/>
<dbReference type="InterPro" id="IPR036910">
    <property type="entry name" value="HMG_box_dom_sf"/>
</dbReference>
<keyword evidence="7" id="KW-1185">Reference proteome</keyword>
<reference evidence="6 7" key="1">
    <citation type="journal article" date="2010" name="Nat. Biotechnol.">
        <title>Genome sequence of the model mushroom Schizophyllum commune.</title>
        <authorList>
            <person name="Ohm R.A."/>
            <person name="de Jong J.F."/>
            <person name="Lugones L.G."/>
            <person name="Aerts A."/>
            <person name="Kothe E."/>
            <person name="Stajich J.E."/>
            <person name="de Vries R.P."/>
            <person name="Record E."/>
            <person name="Levasseur A."/>
            <person name="Baker S.E."/>
            <person name="Bartholomew K.A."/>
            <person name="Coutinho P.M."/>
            <person name="Erdmann S."/>
            <person name="Fowler T.J."/>
            <person name="Gathman A.C."/>
            <person name="Lombard V."/>
            <person name="Henrissat B."/>
            <person name="Knabe N."/>
            <person name="Kuees U."/>
            <person name="Lilly W.W."/>
            <person name="Lindquist E."/>
            <person name="Lucas S."/>
            <person name="Magnuson J.K."/>
            <person name="Piumi F."/>
            <person name="Raudaskoski M."/>
            <person name="Salamov A."/>
            <person name="Schmutz J."/>
            <person name="Schwarze F.W.M.R."/>
            <person name="vanKuyk P.A."/>
            <person name="Horton J.S."/>
            <person name="Grigoriev I.V."/>
            <person name="Woesten H.A.B."/>
        </authorList>
    </citation>
    <scope>NUCLEOTIDE SEQUENCE [LARGE SCALE GENOMIC DNA]</scope>
    <source>
        <strain evidence="7">H4-8 / FGSC 9210</strain>
    </source>
</reference>
<evidence type="ECO:0000256" key="1">
    <source>
        <dbReference type="ARBA" id="ARBA00023125"/>
    </source>
</evidence>
<dbReference type="Pfam" id="PF00505">
    <property type="entry name" value="HMG_box"/>
    <property type="match status" value="1"/>
</dbReference>
<sequence length="619" mass="66916">MAPTRSKQPKSQSKGTKAKGAAGGTQTVWKATIVANGPSDFAFTENVTPQSYSSDAAWTQYKFEPYSRDAREYLDARRERSHQRKRSVNHIPRPPNAFIIFRSSFIKAHKVSKAIENSHANLSKIVAAAWKQLPPAERTYWYSRAADATKEHHLRFPDYQFQPRHLPSYIGGKRQVRDMAPIDEERIQKITELIAEGLTDDALDKELQAWESSRVKPAVTRFEPPVTASAFRRSSSAPPEETEHIRRSNEFLQLPDPIRRPSTVEPEDRSAVARFPPVPKPQSFGGQDQPDPQISFAGFSFTNTCAAPKVVEVDPLTPVAPNENVSLSRAPATPYSPRCATASSPISLPSPAEYSPGPPQDMSSPIAPPSPCYDASSPAYDASSPAYAPMAPYPTPSPASYMAPSPAAQPPYNTKMPAGPTYAMPTPVYAAPSPYGQLTIDTSVGAPEYNASGMYYPTPVTASDMNNNGGYQNFNAAPPTNCSDNGAASYPTPCDLPSPADYGSTYMGSPAAYGTEYVHQPAEYGQQPAVYGQGMMVGEGTMAGAGTMGGVSEGGVADDWWNAPTDVPDKTFLSGPDFLGGEAVDMTPMPMGFGAYDQIYANEFQSLVPDQQFDGVKAF</sequence>
<feature type="region of interest" description="Disordered" evidence="4">
    <location>
        <begin position="228"/>
        <end position="297"/>
    </location>
</feature>
<evidence type="ECO:0000256" key="2">
    <source>
        <dbReference type="ARBA" id="ARBA00023242"/>
    </source>
</evidence>
<dbReference type="GO" id="GO:0005634">
    <property type="term" value="C:nucleus"/>
    <property type="evidence" value="ECO:0007669"/>
    <property type="project" value="UniProtKB-UniRule"/>
</dbReference>
<accession>D8QDQ1</accession>
<evidence type="ECO:0000313" key="7">
    <source>
        <dbReference type="Proteomes" id="UP000007431"/>
    </source>
</evidence>
<feature type="region of interest" description="Disordered" evidence="4">
    <location>
        <begin position="319"/>
        <end position="365"/>
    </location>
</feature>
<dbReference type="PANTHER" id="PTHR45789">
    <property type="entry name" value="FI18025P1"/>
    <property type="match status" value="1"/>
</dbReference>
<feature type="region of interest" description="Disordered" evidence="4">
    <location>
        <begin position="1"/>
        <end position="26"/>
    </location>
</feature>
<protein>
    <recommendedName>
        <fullName evidence="5">HMG box domain-containing protein</fullName>
    </recommendedName>
</protein>
<dbReference type="GO" id="GO:0000981">
    <property type="term" value="F:DNA-binding transcription factor activity, RNA polymerase II-specific"/>
    <property type="evidence" value="ECO:0007669"/>
    <property type="project" value="TreeGrafter"/>
</dbReference>
<dbReference type="InterPro" id="IPR051356">
    <property type="entry name" value="SOX/SOX-like_TF"/>
</dbReference>
<dbReference type="VEuPathDB" id="FungiDB:SCHCODRAFT_02058879"/>